<dbReference type="OrthoDB" id="1080118at2"/>
<keyword evidence="5" id="KW-0998">Cell outer membrane</keyword>
<keyword evidence="4" id="KW-0472">Membrane</keyword>
<keyword evidence="3 6" id="KW-0732">Signal</keyword>
<dbReference type="CDD" id="cd08977">
    <property type="entry name" value="SusD"/>
    <property type="match status" value="1"/>
</dbReference>
<feature type="chain" id="PRO_5003613824" evidence="6">
    <location>
        <begin position="23"/>
        <end position="485"/>
    </location>
</feature>
<dbReference type="Proteomes" id="UP000007590">
    <property type="component" value="Chromosome"/>
</dbReference>
<dbReference type="HOGENOM" id="CLU_015553_3_5_10"/>
<dbReference type="eggNOG" id="COG3193">
    <property type="taxonomic scope" value="Bacteria"/>
</dbReference>
<feature type="domain" description="RagB/SusD" evidence="7">
    <location>
        <begin position="285"/>
        <end position="481"/>
    </location>
</feature>
<dbReference type="STRING" id="929556.Solca_2715"/>
<evidence type="ECO:0000256" key="4">
    <source>
        <dbReference type="ARBA" id="ARBA00023136"/>
    </source>
</evidence>
<keyword evidence="10" id="KW-1185">Reference proteome</keyword>
<evidence type="ECO:0000256" key="5">
    <source>
        <dbReference type="ARBA" id="ARBA00023237"/>
    </source>
</evidence>
<sequence>MKKIYLHLFSLSVLLMGTTACSLNELPTDGLQDNQVTSTVQGLTAATAGNYSFALKQQFIRNLYYMNELPGDNVSLSGTTTDALFYSYTYGHLPNQLNSYEIWQECYRIIAGANRLIPKIDENASEEFSQLKGENIFLRAWAHLILVDLFAKPYTLQGVNPGTELGIPVVLSYNPDEKPARNTLQETYNAIVADLLKSADLMGSDKSSVYASKEVAWALLSRVYLYMGQNDKAIEYADKVINSDRYELDNADNYKKYFTIQPENNPETIFAIKFAQKNDLGYGSIGSMYNADGGYGELYASVQYMKLLNKHPEDLRHSFVAVQYKAGTTDTLKRNGDPKIFVFKFSNQGATSSMSSPAIIRLAEVYLNRAEANAKLGKNTEALADVNTIRSRAAIPASALYTTGDLKGQPSVLDAVLEERQLELSFEGFRPRDLFRNNRTLVREYPGFHPLTDGTKQIIQPTNPRIIHLIPEQEIILNPNLKPNL</sequence>
<proteinExistence type="inferred from homology"/>
<evidence type="ECO:0000256" key="1">
    <source>
        <dbReference type="ARBA" id="ARBA00004442"/>
    </source>
</evidence>
<dbReference type="GO" id="GO:0009279">
    <property type="term" value="C:cell outer membrane"/>
    <property type="evidence" value="ECO:0007669"/>
    <property type="project" value="UniProtKB-SubCell"/>
</dbReference>
<evidence type="ECO:0000256" key="2">
    <source>
        <dbReference type="ARBA" id="ARBA00006275"/>
    </source>
</evidence>
<evidence type="ECO:0000256" key="3">
    <source>
        <dbReference type="ARBA" id="ARBA00022729"/>
    </source>
</evidence>
<dbReference type="InterPro" id="IPR033985">
    <property type="entry name" value="SusD-like_N"/>
</dbReference>
<dbReference type="Gene3D" id="1.25.40.390">
    <property type="match status" value="1"/>
</dbReference>
<dbReference type="AlphaFoldDB" id="H8KRW1"/>
<dbReference type="PROSITE" id="PS51257">
    <property type="entry name" value="PROKAR_LIPOPROTEIN"/>
    <property type="match status" value="1"/>
</dbReference>
<dbReference type="Pfam" id="PF07980">
    <property type="entry name" value="SusD_RagB"/>
    <property type="match status" value="1"/>
</dbReference>
<dbReference type="SUPFAM" id="SSF48452">
    <property type="entry name" value="TPR-like"/>
    <property type="match status" value="1"/>
</dbReference>
<reference evidence="9" key="1">
    <citation type="submission" date="2012-02" db="EMBL/GenBank/DDBJ databases">
        <title>The complete genome of Solitalea canadensis DSM 3403.</title>
        <authorList>
            <consortium name="US DOE Joint Genome Institute (JGI-PGF)"/>
            <person name="Lucas S."/>
            <person name="Copeland A."/>
            <person name="Lapidus A."/>
            <person name="Glavina del Rio T."/>
            <person name="Dalin E."/>
            <person name="Tice H."/>
            <person name="Bruce D."/>
            <person name="Goodwin L."/>
            <person name="Pitluck S."/>
            <person name="Peters L."/>
            <person name="Ovchinnikova G."/>
            <person name="Lu M."/>
            <person name="Kyrpides N."/>
            <person name="Mavromatis K."/>
            <person name="Ivanova N."/>
            <person name="Brettin T."/>
            <person name="Detter J.C."/>
            <person name="Han C."/>
            <person name="Larimer F."/>
            <person name="Land M."/>
            <person name="Hauser L."/>
            <person name="Markowitz V."/>
            <person name="Cheng J.-F."/>
            <person name="Hugenholtz P."/>
            <person name="Woyke T."/>
            <person name="Wu D."/>
            <person name="Spring S."/>
            <person name="Schroeder M."/>
            <person name="Kopitz M."/>
            <person name="Brambilla E."/>
            <person name="Klenk H.-P."/>
            <person name="Eisen J.A."/>
        </authorList>
    </citation>
    <scope>NUCLEOTIDE SEQUENCE</scope>
    <source>
        <strain evidence="9">DSM 3403</strain>
    </source>
</reference>
<comment type="subcellular location">
    <subcellularLocation>
        <location evidence="1">Cell outer membrane</location>
    </subcellularLocation>
</comment>
<comment type="similarity">
    <text evidence="2">Belongs to the SusD family.</text>
</comment>
<dbReference type="KEGG" id="scn:Solca_2715"/>
<feature type="domain" description="SusD-like N-terminal" evidence="8">
    <location>
        <begin position="62"/>
        <end position="225"/>
    </location>
</feature>
<evidence type="ECO:0000259" key="7">
    <source>
        <dbReference type="Pfam" id="PF07980"/>
    </source>
</evidence>
<dbReference type="InterPro" id="IPR012944">
    <property type="entry name" value="SusD_RagB_dom"/>
</dbReference>
<protein>
    <submittedName>
        <fullName evidence="9">RagB/SusD family protein</fullName>
    </submittedName>
</protein>
<accession>H8KRW1</accession>
<dbReference type="RefSeq" id="WP_014680976.1">
    <property type="nucleotide sequence ID" value="NC_017770.1"/>
</dbReference>
<dbReference type="InterPro" id="IPR011990">
    <property type="entry name" value="TPR-like_helical_dom_sf"/>
</dbReference>
<dbReference type="Pfam" id="PF14322">
    <property type="entry name" value="SusD-like_3"/>
    <property type="match status" value="1"/>
</dbReference>
<dbReference type="EMBL" id="CP003349">
    <property type="protein sequence ID" value="AFD07749.1"/>
    <property type="molecule type" value="Genomic_DNA"/>
</dbReference>
<name>H8KRW1_SOLCM</name>
<gene>
    <name evidence="9" type="ordered locus">Solca_2715</name>
</gene>
<evidence type="ECO:0000256" key="6">
    <source>
        <dbReference type="SAM" id="SignalP"/>
    </source>
</evidence>
<evidence type="ECO:0000259" key="8">
    <source>
        <dbReference type="Pfam" id="PF14322"/>
    </source>
</evidence>
<evidence type="ECO:0000313" key="10">
    <source>
        <dbReference type="Proteomes" id="UP000007590"/>
    </source>
</evidence>
<feature type="signal peptide" evidence="6">
    <location>
        <begin position="1"/>
        <end position="22"/>
    </location>
</feature>
<evidence type="ECO:0000313" key="9">
    <source>
        <dbReference type="EMBL" id="AFD07749.1"/>
    </source>
</evidence>
<organism evidence="9 10">
    <name type="scientific">Solitalea canadensis (strain ATCC 29591 / DSM 3403 / JCM 21819 / LMG 8368 / NBRC 15130 / NCIMB 12057 / USAM 9D)</name>
    <name type="common">Flexibacter canadensis</name>
    <dbReference type="NCBI Taxonomy" id="929556"/>
    <lineage>
        <taxon>Bacteria</taxon>
        <taxon>Pseudomonadati</taxon>
        <taxon>Bacteroidota</taxon>
        <taxon>Sphingobacteriia</taxon>
        <taxon>Sphingobacteriales</taxon>
        <taxon>Sphingobacteriaceae</taxon>
        <taxon>Solitalea</taxon>
    </lineage>
</organism>